<keyword evidence="3 5" id="KW-1133">Transmembrane helix</keyword>
<evidence type="ECO:0000256" key="4">
    <source>
        <dbReference type="ARBA" id="ARBA00023136"/>
    </source>
</evidence>
<evidence type="ECO:0000256" key="5">
    <source>
        <dbReference type="SAM" id="Phobius"/>
    </source>
</evidence>
<dbReference type="InterPro" id="IPR002645">
    <property type="entry name" value="STAS_dom"/>
</dbReference>
<organism evidence="7 8">
    <name type="scientific">Anopheles farauti</name>
    <dbReference type="NCBI Taxonomy" id="69004"/>
    <lineage>
        <taxon>Eukaryota</taxon>
        <taxon>Metazoa</taxon>
        <taxon>Ecdysozoa</taxon>
        <taxon>Arthropoda</taxon>
        <taxon>Hexapoda</taxon>
        <taxon>Insecta</taxon>
        <taxon>Pterygota</taxon>
        <taxon>Neoptera</taxon>
        <taxon>Endopterygota</taxon>
        <taxon>Diptera</taxon>
        <taxon>Nematocera</taxon>
        <taxon>Culicoidea</taxon>
        <taxon>Culicidae</taxon>
        <taxon>Anophelinae</taxon>
        <taxon>Anopheles</taxon>
    </lineage>
</organism>
<keyword evidence="8" id="KW-1185">Reference proteome</keyword>
<evidence type="ECO:0000256" key="3">
    <source>
        <dbReference type="ARBA" id="ARBA00022989"/>
    </source>
</evidence>
<dbReference type="GO" id="GO:0055085">
    <property type="term" value="P:transmembrane transport"/>
    <property type="evidence" value="ECO:0007669"/>
    <property type="project" value="InterPro"/>
</dbReference>
<dbReference type="SUPFAM" id="SSF52091">
    <property type="entry name" value="SpoIIaa-like"/>
    <property type="match status" value="1"/>
</dbReference>
<feature type="transmembrane region" description="Helical" evidence="5">
    <location>
        <begin position="242"/>
        <end position="261"/>
    </location>
</feature>
<comment type="subcellular location">
    <subcellularLocation>
        <location evidence="1">Membrane</location>
        <topology evidence="1">Multi-pass membrane protein</topology>
    </subcellularLocation>
</comment>
<dbReference type="InterPro" id="IPR036513">
    <property type="entry name" value="STAS_dom_sf"/>
</dbReference>
<evidence type="ECO:0000313" key="7">
    <source>
        <dbReference type="EnsemblMetazoa" id="AFAF002245-PA"/>
    </source>
</evidence>
<feature type="transmembrane region" description="Helical" evidence="5">
    <location>
        <begin position="299"/>
        <end position="317"/>
    </location>
</feature>
<feature type="domain" description="STAS" evidence="6">
    <location>
        <begin position="564"/>
        <end position="695"/>
    </location>
</feature>
<feature type="transmembrane region" description="Helical" evidence="5">
    <location>
        <begin position="414"/>
        <end position="438"/>
    </location>
</feature>
<accession>A0A182Q3B6</accession>
<name>A0A182Q3B6_9DIPT</name>
<dbReference type="Gene3D" id="3.30.750.24">
    <property type="entry name" value="STAS domain"/>
    <property type="match status" value="1"/>
</dbReference>
<feature type="transmembrane region" description="Helical" evidence="5">
    <location>
        <begin position="208"/>
        <end position="230"/>
    </location>
</feature>
<feature type="transmembrane region" description="Helical" evidence="5">
    <location>
        <begin position="170"/>
        <end position="188"/>
    </location>
</feature>
<feature type="transmembrane region" description="Helical" evidence="5">
    <location>
        <begin position="329"/>
        <end position="349"/>
    </location>
</feature>
<reference evidence="8" key="1">
    <citation type="submission" date="2014-01" db="EMBL/GenBank/DDBJ databases">
        <title>The Genome Sequence of Anopheles farauti FAR1 (V2).</title>
        <authorList>
            <consortium name="The Broad Institute Genomics Platform"/>
            <person name="Neafsey D.E."/>
            <person name="Besansky N."/>
            <person name="Howell P."/>
            <person name="Walton C."/>
            <person name="Young S.K."/>
            <person name="Zeng Q."/>
            <person name="Gargeya S."/>
            <person name="Fitzgerald M."/>
            <person name="Haas B."/>
            <person name="Abouelleil A."/>
            <person name="Allen A.W."/>
            <person name="Alvarado L."/>
            <person name="Arachchi H.M."/>
            <person name="Berlin A.M."/>
            <person name="Chapman S.B."/>
            <person name="Gainer-Dewar J."/>
            <person name="Goldberg J."/>
            <person name="Griggs A."/>
            <person name="Gujja S."/>
            <person name="Hansen M."/>
            <person name="Howarth C."/>
            <person name="Imamovic A."/>
            <person name="Ireland A."/>
            <person name="Larimer J."/>
            <person name="McCowan C."/>
            <person name="Murphy C."/>
            <person name="Pearson M."/>
            <person name="Poon T.W."/>
            <person name="Priest M."/>
            <person name="Roberts A."/>
            <person name="Saif S."/>
            <person name="Shea T."/>
            <person name="Sisk P."/>
            <person name="Sykes S."/>
            <person name="Wortman J."/>
            <person name="Nusbaum C."/>
            <person name="Birren B."/>
        </authorList>
    </citation>
    <scope>NUCLEOTIDE SEQUENCE [LARGE SCALE GENOMIC DNA]</scope>
    <source>
        <strain evidence="8">FAR1</strain>
    </source>
</reference>
<dbReference type="EMBL" id="AXCN02002294">
    <property type="status" value="NOT_ANNOTATED_CDS"/>
    <property type="molecule type" value="Genomic_DNA"/>
</dbReference>
<reference evidence="7" key="2">
    <citation type="submission" date="2020-05" db="UniProtKB">
        <authorList>
            <consortium name="EnsemblMetazoa"/>
        </authorList>
    </citation>
    <scope>IDENTIFICATION</scope>
    <source>
        <strain evidence="7">FAR1</strain>
    </source>
</reference>
<feature type="transmembrane region" description="Helical" evidence="5">
    <location>
        <begin position="369"/>
        <end position="393"/>
    </location>
</feature>
<dbReference type="Pfam" id="PF00916">
    <property type="entry name" value="Sulfate_transp"/>
    <property type="match status" value="1"/>
</dbReference>
<dbReference type="AlphaFoldDB" id="A0A182Q3B6"/>
<evidence type="ECO:0000313" key="8">
    <source>
        <dbReference type="Proteomes" id="UP000075886"/>
    </source>
</evidence>
<dbReference type="STRING" id="69004.A0A182Q3B6"/>
<feature type="transmembrane region" description="Helical" evidence="5">
    <location>
        <begin position="478"/>
        <end position="496"/>
    </location>
</feature>
<dbReference type="NCBIfam" id="TIGR00815">
    <property type="entry name" value="sulP"/>
    <property type="match status" value="1"/>
</dbReference>
<dbReference type="Proteomes" id="UP000075886">
    <property type="component" value="Unassembled WGS sequence"/>
</dbReference>
<dbReference type="PROSITE" id="PS50801">
    <property type="entry name" value="STAS"/>
    <property type="match status" value="1"/>
</dbReference>
<dbReference type="CDD" id="cd07042">
    <property type="entry name" value="STAS_SulP_like_sulfate_transporter"/>
    <property type="match status" value="1"/>
</dbReference>
<dbReference type="EnsemblMetazoa" id="AFAF002245-RA">
    <property type="protein sequence ID" value="AFAF002245-PA"/>
    <property type="gene ID" value="AFAF002245"/>
</dbReference>
<feature type="transmembrane region" description="Helical" evidence="5">
    <location>
        <begin position="132"/>
        <end position="158"/>
    </location>
</feature>
<proteinExistence type="predicted"/>
<keyword evidence="2 5" id="KW-0812">Transmembrane</keyword>
<evidence type="ECO:0000259" key="6">
    <source>
        <dbReference type="PROSITE" id="PS50801"/>
    </source>
</evidence>
<dbReference type="VEuPathDB" id="VectorBase:AFAF002245"/>
<dbReference type="InterPro" id="IPR001902">
    <property type="entry name" value="SLC26A/SulP_fam"/>
</dbReference>
<sequence>MYAKKIASIDAPFPITCFCFSQSVGNSMINQKAPLEDGRSPKEKPQYSELSYLVSRQCLQREDFNQLSQYERLKPTALDSIGTSVRNVKCLATIKGFFPILQWLPKYSIKNDLLSDMTAGLTVAVLQIPQGMAYGILAGVAANVGLYMAFFHCLVYAVFGTSRHISMGTFAVTSLMTAKIVVTYSSAAPTLAMNGTDDIVSALTPTDSVMYTPIQVATAVSFVAGMFYFIMSAARLGMLSSLLSEPLVSGFTTAAAVHVMVSQLKDLLGVSIPRYKGAFKVLLSVRDIIEQAPNSNLTAVYTSLIVILFMIFMNEYIKPWLSTKCRFPVPAELMAVVGGTLASYLIGLGPNFDVGLVGLIPTGLPAPQFPPLALIKAVAVDSIAVTIVGYSIVMSMGMIFAQKDNYEVRPNQELVALGFTNIVGSMFSCIPTACSLSRSLIQHQTGGKTQIAAVFSSMIMLVVLLWVGPYFESLPRCVLAGIIVVALKGMLIQVYHIKKFHREGSLELFVWCVTFLSVVIIDIDIGLLIGVVVSLLALYVKGWKTYYSLLGTVPDTAIYVDIGSHQRAEELPHIKIFKYTGSINFANKSNFKKALYKETKVHQRANVSLVPRYNGETTGLQSTKTVIIDLSSVPHVDTAACKMLTEVKNNLEKLNITLLLSTPADCVYDALLHAESIGEGGFHIFPTIHDAVVYAQGNESAV</sequence>
<dbReference type="Pfam" id="PF01740">
    <property type="entry name" value="STAS"/>
    <property type="match status" value="1"/>
</dbReference>
<feature type="transmembrane region" description="Helical" evidence="5">
    <location>
        <begin position="450"/>
        <end position="471"/>
    </location>
</feature>
<feature type="transmembrane region" description="Helical" evidence="5">
    <location>
        <begin position="508"/>
        <end position="540"/>
    </location>
</feature>
<dbReference type="InterPro" id="IPR011547">
    <property type="entry name" value="SLC26A/SulP_dom"/>
</dbReference>
<dbReference type="PANTHER" id="PTHR11814">
    <property type="entry name" value="SULFATE TRANSPORTER"/>
    <property type="match status" value="1"/>
</dbReference>
<evidence type="ECO:0000256" key="1">
    <source>
        <dbReference type="ARBA" id="ARBA00004141"/>
    </source>
</evidence>
<protein>
    <recommendedName>
        <fullName evidence="6">STAS domain-containing protein</fullName>
    </recommendedName>
</protein>
<dbReference type="GO" id="GO:0016020">
    <property type="term" value="C:membrane"/>
    <property type="evidence" value="ECO:0007669"/>
    <property type="project" value="UniProtKB-SubCell"/>
</dbReference>
<evidence type="ECO:0000256" key="2">
    <source>
        <dbReference type="ARBA" id="ARBA00022692"/>
    </source>
</evidence>
<keyword evidence="4 5" id="KW-0472">Membrane</keyword>